<feature type="compositionally biased region" description="Low complexity" evidence="2">
    <location>
        <begin position="985"/>
        <end position="1002"/>
    </location>
</feature>
<evidence type="ECO:0000256" key="4">
    <source>
        <dbReference type="SAM" id="SignalP"/>
    </source>
</evidence>
<dbReference type="EMBL" id="MH294434">
    <property type="protein sequence ID" value="QBA18592.1"/>
    <property type="molecule type" value="mRNA"/>
</dbReference>
<feature type="signal peptide" evidence="4">
    <location>
        <begin position="1"/>
        <end position="37"/>
    </location>
</feature>
<keyword evidence="3" id="KW-1133">Transmembrane helix</keyword>
<dbReference type="SMART" id="SM00060">
    <property type="entry name" value="FN3"/>
    <property type="match status" value="4"/>
</dbReference>
<dbReference type="InterPro" id="IPR036116">
    <property type="entry name" value="FN3_sf"/>
</dbReference>
<keyword evidence="4" id="KW-0732">Signal</keyword>
<dbReference type="CDD" id="cd00063">
    <property type="entry name" value="FN3"/>
    <property type="match status" value="3"/>
</dbReference>
<dbReference type="SMR" id="A0A411DFB4"/>
<dbReference type="PANTHER" id="PTHR46708">
    <property type="entry name" value="TENASCIN"/>
    <property type="match status" value="1"/>
</dbReference>
<dbReference type="PROSITE" id="PS50853">
    <property type="entry name" value="FN3"/>
    <property type="match status" value="4"/>
</dbReference>
<feature type="compositionally biased region" description="Polar residues" evidence="2">
    <location>
        <begin position="971"/>
        <end position="981"/>
    </location>
</feature>
<feature type="region of interest" description="Disordered" evidence="2">
    <location>
        <begin position="1378"/>
        <end position="1399"/>
    </location>
</feature>
<feature type="compositionally biased region" description="Polar residues" evidence="2">
    <location>
        <begin position="1004"/>
        <end position="1013"/>
    </location>
</feature>
<evidence type="ECO:0000256" key="3">
    <source>
        <dbReference type="SAM" id="Phobius"/>
    </source>
</evidence>
<feature type="chain" id="PRO_5019219497" evidence="4">
    <location>
        <begin position="38"/>
        <end position="1399"/>
    </location>
</feature>
<dbReference type="Gene3D" id="2.60.40.10">
    <property type="entry name" value="Immunoglobulins"/>
    <property type="match status" value="4"/>
</dbReference>
<evidence type="ECO:0000313" key="6">
    <source>
        <dbReference type="EMBL" id="QBA18592.1"/>
    </source>
</evidence>
<evidence type="ECO:0000256" key="1">
    <source>
        <dbReference type="ARBA" id="ARBA00022737"/>
    </source>
</evidence>
<feature type="compositionally biased region" description="Basic and acidic residues" evidence="2">
    <location>
        <begin position="954"/>
        <end position="969"/>
    </location>
</feature>
<name>A0A411DFB4_ERISI</name>
<evidence type="ECO:0000256" key="2">
    <source>
        <dbReference type="SAM" id="MobiDB-lite"/>
    </source>
</evidence>
<organism evidence="6">
    <name type="scientific">Eriocheir sinensis</name>
    <name type="common">Chinese mitten crab</name>
    <dbReference type="NCBI Taxonomy" id="95602"/>
    <lineage>
        <taxon>Eukaryota</taxon>
        <taxon>Metazoa</taxon>
        <taxon>Ecdysozoa</taxon>
        <taxon>Arthropoda</taxon>
        <taxon>Crustacea</taxon>
        <taxon>Multicrustacea</taxon>
        <taxon>Malacostraca</taxon>
        <taxon>Eumalacostraca</taxon>
        <taxon>Eucarida</taxon>
        <taxon>Decapoda</taxon>
        <taxon>Pleocyemata</taxon>
        <taxon>Brachyura</taxon>
        <taxon>Eubrachyura</taxon>
        <taxon>Grapsoidea</taxon>
        <taxon>Varunidae</taxon>
        <taxon>Eriocheir</taxon>
    </lineage>
</organism>
<dbReference type="InterPro" id="IPR003961">
    <property type="entry name" value="FN3_dom"/>
</dbReference>
<feature type="domain" description="Fibronectin type-III" evidence="5">
    <location>
        <begin position="366"/>
        <end position="464"/>
    </location>
</feature>
<dbReference type="Pfam" id="PF25552">
    <property type="entry name" value="LIFR_D4"/>
    <property type="match status" value="1"/>
</dbReference>
<keyword evidence="3" id="KW-0812">Transmembrane</keyword>
<keyword evidence="1" id="KW-0677">Repeat</keyword>
<sequence>MTSSTITTTAAAIMAPSLRSPLALSLTLLGLVALCQGSSTHNYKCYSFDTTGKGAIKPKGDIVVEVGSSYEAYCLFNPEEVQVGDVYFETTGDDARRIPHTVVNSSAIKVQVEHTEPTKYDLRCLMGAGRFICQRSVFVGYEPQDVKNFSCLSKNFLSLNCTWEEPENPVKVSYTLTYVLPGYLDSSRCPKAGKNWCSWEGAQFHSVRQDWLMTFTATNQLIKEKNKKPVEFKHEVNLYATVIPDPAINFEAEVLGPHEVKLEWALPYPINVFAHGNVTHELRYRMVPFRSMYEDRHWVEVATWEESPPQFNPESYTKVISNLQPYVEYEFSIRLHTGSGPVRKEMWSKPVLKRIRTEASRPAIAPLTTLGMFEVEETKLHRDIYVSWQTVDPLYENGPDFAYEVKMYNRHEGSHFSSLSTKNGFAKFSRLDNNIEYRFEIRPRNGEGLPEDPSVRSEVIVPKKAALLSTPSYFKVIAYPGSNTTTYMVRWRLPEHHHADHNIETVTLYWCKQTEYENRCQNKIEWEISDEPNNFVKNLTGYDTTSRYMFGISVNSHNSSSGIKWSACIARHGVQQPALQRFYHTYVSSTEVKLKWELDCKAEAAQPNAFNISYCIVEENGKNCSEPEKYVRVDGESTVEYVVNNLHPYRHYIFSIATISDLGLGKWTPSILVTTKPSMPSGPPLNIREISTSQTSISIAWDPPDKSKQNGEIIEYSITIKNGDNRSFTQRRNVTTFTTTELDPYTNYSFEVVPCTRVDGGKACGTDAAYINAKTKIGAPGKIDLFQYNSPWLSWEHDKCNGPSCSYELQYTVNDTTFWYTTSLEQTSVSLEDLNISCPVKQGEIPVSLRAVNTDEDGHRLSGPSWDMKVTCPSKGLALWIILAIAVMSIILSLIVFILFTYGREQIKTFFDNLRRNLSLPNGLDPQLQSPSCKNTGLKPEREKFSPSTLSLKPSEEQDLIKHGSERQHRNLSGDSGTSVADQADSSGCSTGGDSVSSSGSDRIPQSSDSGTVQEEAGFPSEEKKWVGAVRLRTPAPPYVCQGPPEKAPSMKGYVSLGSVPNLTGTATDGMPPMQQSNPNLGLETLQEVRMGGRRTSTGYISMPTNESDGMSFQMDDLDKLVLPHERRPGDYIAYSRHYIPYKKISDFSPYTKAQSLPWLNTGYVAVAQAEDGGQSVPGAQEYVTVGDAMNAMKRQPSLPSLSRDISKTLITPDKDLPPGAYCKLGARGSPDPLPNSHGYVSETHHMPVPSSLAFSPPVCKSPYVTCAMAESIASPKKEPLKATNDNVSVGDITDGQWAYPIMHPITPEETREVLSAPVEGTRSRTIQPTRPNSSETNHNRSQFPPTGHSLSKQSSGYASANVSLTFQDPLVMSPKKLLARSQEPHSVVYSPNHKPSMV</sequence>
<feature type="compositionally biased region" description="Polar residues" evidence="2">
    <location>
        <begin position="1324"/>
        <end position="1356"/>
    </location>
</feature>
<reference evidence="6" key="1">
    <citation type="submission" date="2018-05" db="EMBL/GenBank/DDBJ databases">
        <title>Domeless, Jak and STAT in the JAK/STAT signaling pathway from Eriocheir sinensis are involved in antibacterial immune response.</title>
        <authorList>
            <person name="Ruan Z."/>
            <person name="Yang L."/>
            <person name="Li W."/>
            <person name="Wang Q."/>
        </authorList>
    </citation>
    <scope>NUCLEOTIDE SEQUENCE</scope>
</reference>
<feature type="region of interest" description="Disordered" evidence="2">
    <location>
        <begin position="1316"/>
        <end position="1356"/>
    </location>
</feature>
<dbReference type="SUPFAM" id="SSF49265">
    <property type="entry name" value="Fibronectin type III"/>
    <property type="match status" value="3"/>
</dbReference>
<feature type="domain" description="Fibronectin type-III" evidence="5">
    <location>
        <begin position="683"/>
        <end position="778"/>
    </location>
</feature>
<feature type="region of interest" description="Disordered" evidence="2">
    <location>
        <begin position="921"/>
        <end position="1024"/>
    </location>
</feature>
<dbReference type="OrthoDB" id="6382334at2759"/>
<dbReference type="InterPro" id="IPR013783">
    <property type="entry name" value="Ig-like_fold"/>
</dbReference>
<evidence type="ECO:0000259" key="5">
    <source>
        <dbReference type="PROSITE" id="PS50853"/>
    </source>
</evidence>
<keyword evidence="3" id="KW-0472">Membrane</keyword>
<feature type="domain" description="Fibronectin type-III" evidence="5">
    <location>
        <begin position="578"/>
        <end position="678"/>
    </location>
</feature>
<dbReference type="InterPro" id="IPR050991">
    <property type="entry name" value="ECM_Regulatory_Proteins"/>
</dbReference>
<feature type="transmembrane region" description="Helical" evidence="3">
    <location>
        <begin position="877"/>
        <end position="900"/>
    </location>
</feature>
<accession>A0A411DFB4</accession>
<proteinExistence type="evidence at transcript level"/>
<protein>
    <submittedName>
        <fullName evidence="6">Domeless</fullName>
    </submittedName>
</protein>
<feature type="domain" description="Fibronectin type-III" evidence="5">
    <location>
        <begin position="246"/>
        <end position="360"/>
    </location>
</feature>
<dbReference type="Pfam" id="PF00041">
    <property type="entry name" value="fn3"/>
    <property type="match status" value="1"/>
</dbReference>
<dbReference type="PANTHER" id="PTHR46708:SF2">
    <property type="entry name" value="FIBRONECTIN TYPE-III DOMAIN-CONTAINING PROTEIN"/>
    <property type="match status" value="1"/>
</dbReference>